<accession>A0A6L3Y522</accession>
<name>A0A6L3Y522_9HYPH</name>
<dbReference type="Pfam" id="PF01012">
    <property type="entry name" value="ETF"/>
    <property type="match status" value="1"/>
</dbReference>
<dbReference type="InterPro" id="IPR014730">
    <property type="entry name" value="ETF_a/b_N"/>
</dbReference>
<dbReference type="AlphaFoldDB" id="A0A6L3Y522"/>
<protein>
    <recommendedName>
        <fullName evidence="3">Electron transfer flavoprotein alpha/beta-subunit N-terminal domain-containing protein</fullName>
    </recommendedName>
</protein>
<dbReference type="RefSeq" id="WP_151654255.1">
    <property type="nucleotide sequence ID" value="NZ_WBVX01000053.1"/>
</dbReference>
<dbReference type="Proteomes" id="UP000481643">
    <property type="component" value="Unassembled WGS sequence"/>
</dbReference>
<dbReference type="Gene3D" id="3.40.50.620">
    <property type="entry name" value="HUPs"/>
    <property type="match status" value="1"/>
</dbReference>
<reference evidence="4 5" key="1">
    <citation type="submission" date="2019-09" db="EMBL/GenBank/DDBJ databases">
        <title>Taxonomic organization of the family Brucellaceae based on a phylogenomic approach.</title>
        <authorList>
            <person name="Leclercq S."/>
            <person name="Cloeckaert A."/>
            <person name="Zygmunt M.S."/>
        </authorList>
    </citation>
    <scope>NUCLEOTIDE SEQUENCE [LARGE SCALE GENOMIC DNA]</scope>
    <source>
        <strain evidence="4 5">WS1830</strain>
    </source>
</reference>
<evidence type="ECO:0000259" key="3">
    <source>
        <dbReference type="Pfam" id="PF01012"/>
    </source>
</evidence>
<dbReference type="SUPFAM" id="SSF52402">
    <property type="entry name" value="Adenine nucleotide alpha hydrolases-like"/>
    <property type="match status" value="1"/>
</dbReference>
<keyword evidence="1" id="KW-0249">Electron transport</keyword>
<evidence type="ECO:0000256" key="1">
    <source>
        <dbReference type="ARBA" id="ARBA00022982"/>
    </source>
</evidence>
<dbReference type="InterPro" id="IPR014729">
    <property type="entry name" value="Rossmann-like_a/b/a_fold"/>
</dbReference>
<organism evidence="4 5">
    <name type="scientific">Brucella tritici</name>
    <dbReference type="NCBI Taxonomy" id="94626"/>
    <lineage>
        <taxon>Bacteria</taxon>
        <taxon>Pseudomonadati</taxon>
        <taxon>Pseudomonadota</taxon>
        <taxon>Alphaproteobacteria</taxon>
        <taxon>Hyphomicrobiales</taxon>
        <taxon>Brucellaceae</taxon>
        <taxon>Brucella/Ochrobactrum group</taxon>
        <taxon>Brucella</taxon>
    </lineage>
</organism>
<dbReference type="EMBL" id="WBVX01000053">
    <property type="protein sequence ID" value="KAB2675787.1"/>
    <property type="molecule type" value="Genomic_DNA"/>
</dbReference>
<keyword evidence="1" id="KW-0813">Transport</keyword>
<evidence type="ECO:0000313" key="5">
    <source>
        <dbReference type="Proteomes" id="UP000481643"/>
    </source>
</evidence>
<evidence type="ECO:0000256" key="2">
    <source>
        <dbReference type="SAM" id="MobiDB-lite"/>
    </source>
</evidence>
<comment type="caution">
    <text evidence="4">The sequence shown here is derived from an EMBL/GenBank/DDBJ whole genome shotgun (WGS) entry which is preliminary data.</text>
</comment>
<proteinExistence type="predicted"/>
<sequence length="246" mass="26552">MADMEIAVLLSTGMHPVSGKPRMAPEDARAAEMALRLGLTYSAIHAGDISNVALRDYLGLGVDKIEVLGPLQSHDDIVPPLVQRLSELAPDIVLTGSRTEKGEASGMVPYQIAQQLKMKHIAGVCSIEALEGDEIIVVQGYKGVPRRKLAVKTPVLLSVSELAPLPRMRAFARARVGKLEQIPVEAKRDDESAQWTRSPARRRPKKITPGQSRGGSEALVGLTPKEAAMQIASFLKEIGVIEGKKQ</sequence>
<feature type="domain" description="Electron transfer flavoprotein alpha/beta-subunit N-terminal" evidence="3">
    <location>
        <begin position="22"/>
        <end position="184"/>
    </location>
</feature>
<gene>
    <name evidence="4" type="ORF">F9L08_27395</name>
</gene>
<evidence type="ECO:0000313" key="4">
    <source>
        <dbReference type="EMBL" id="KAB2675787.1"/>
    </source>
</evidence>
<feature type="region of interest" description="Disordered" evidence="2">
    <location>
        <begin position="187"/>
        <end position="219"/>
    </location>
</feature>